<evidence type="ECO:0000256" key="4">
    <source>
        <dbReference type="ARBA" id="ARBA00023136"/>
    </source>
</evidence>
<dbReference type="AlphaFoldDB" id="A0A836EMH9"/>
<feature type="region of interest" description="Disordered" evidence="5">
    <location>
        <begin position="1"/>
        <end position="33"/>
    </location>
</feature>
<evidence type="ECO:0000256" key="3">
    <source>
        <dbReference type="ARBA" id="ARBA00022989"/>
    </source>
</evidence>
<feature type="transmembrane region" description="Helical" evidence="6">
    <location>
        <begin position="88"/>
        <end position="108"/>
    </location>
</feature>
<sequence>MENYSVRINPQAARGDVADESPAFHDAQPKQHADHVKKREDVIVLTSDTKGGLFNSRALLFLTLWYVFSGCTLFLNKYILSYMEGDPTILGACQMLMTAICGLIQMYFPCGMYKASSRLMRPPGFYKHMTLVGCTRFATVVLGLVSLNYVAVSFTETIKSSAPLFTVLISRYLLGEHTGLYVNLSLIPVMGGLALCSINEISFDLRGFIAAMATNVTECLQNVYSKMLISGDNFKYTVANTAKRAFLIWLSVLLFNNPVTGLSALGTSSVIVGVLLYNRAQEYDRMNRTKRIRYSSKINLQ</sequence>
<dbReference type="EMBL" id="JAANHZ010000659">
    <property type="protein sequence ID" value="KAG5308442.1"/>
    <property type="molecule type" value="Genomic_DNA"/>
</dbReference>
<feature type="non-terminal residue" evidence="8">
    <location>
        <position position="301"/>
    </location>
</feature>
<keyword evidence="2 6" id="KW-0812">Transmembrane</keyword>
<gene>
    <name evidence="8" type="primary">Slc35e2</name>
    <name evidence="8" type="ORF">G6Z75_0004845</name>
</gene>
<dbReference type="InterPro" id="IPR004853">
    <property type="entry name" value="Sugar_P_trans_dom"/>
</dbReference>
<evidence type="ECO:0000313" key="8">
    <source>
        <dbReference type="EMBL" id="KAG5308442.1"/>
    </source>
</evidence>
<proteinExistence type="predicted"/>
<feature type="transmembrane region" description="Helical" evidence="6">
    <location>
        <begin position="129"/>
        <end position="151"/>
    </location>
</feature>
<dbReference type="Pfam" id="PF03151">
    <property type="entry name" value="TPT"/>
    <property type="match status" value="2"/>
</dbReference>
<feature type="transmembrane region" description="Helical" evidence="6">
    <location>
        <begin position="180"/>
        <end position="198"/>
    </location>
</feature>
<dbReference type="InterPro" id="IPR050186">
    <property type="entry name" value="TPT_transporter"/>
</dbReference>
<reference evidence="8" key="1">
    <citation type="submission" date="2020-02" db="EMBL/GenBank/DDBJ databases">
        <title>Relaxed selection underlies rapid genomic changes in the transitions from sociality to social parasitism in ants.</title>
        <authorList>
            <person name="Bi X."/>
        </authorList>
    </citation>
    <scope>NUCLEOTIDE SEQUENCE</scope>
    <source>
        <strain evidence="8">BGI-DK2013a</strain>
        <tissue evidence="8">Whole body</tissue>
    </source>
</reference>
<feature type="domain" description="Sugar phosphate transporter" evidence="7">
    <location>
        <begin position="235"/>
        <end position="278"/>
    </location>
</feature>
<evidence type="ECO:0000256" key="2">
    <source>
        <dbReference type="ARBA" id="ARBA00022692"/>
    </source>
</evidence>
<evidence type="ECO:0000256" key="1">
    <source>
        <dbReference type="ARBA" id="ARBA00004141"/>
    </source>
</evidence>
<keyword evidence="9" id="KW-1185">Reference proteome</keyword>
<comment type="subcellular location">
    <subcellularLocation>
        <location evidence="1">Membrane</location>
        <topology evidence="1">Multi-pass membrane protein</topology>
    </subcellularLocation>
</comment>
<feature type="non-terminal residue" evidence="8">
    <location>
        <position position="1"/>
    </location>
</feature>
<dbReference type="PANTHER" id="PTHR11132">
    <property type="entry name" value="SOLUTE CARRIER FAMILY 35"/>
    <property type="match status" value="1"/>
</dbReference>
<protein>
    <submittedName>
        <fullName evidence="8">S35E2 protein</fullName>
    </submittedName>
</protein>
<feature type="transmembrane region" description="Helical" evidence="6">
    <location>
        <begin position="261"/>
        <end position="278"/>
    </location>
</feature>
<organism evidence="8 9">
    <name type="scientific">Acromyrmex insinuator</name>
    <dbReference type="NCBI Taxonomy" id="230686"/>
    <lineage>
        <taxon>Eukaryota</taxon>
        <taxon>Metazoa</taxon>
        <taxon>Ecdysozoa</taxon>
        <taxon>Arthropoda</taxon>
        <taxon>Hexapoda</taxon>
        <taxon>Insecta</taxon>
        <taxon>Pterygota</taxon>
        <taxon>Neoptera</taxon>
        <taxon>Endopterygota</taxon>
        <taxon>Hymenoptera</taxon>
        <taxon>Apocrita</taxon>
        <taxon>Aculeata</taxon>
        <taxon>Formicoidea</taxon>
        <taxon>Formicidae</taxon>
        <taxon>Myrmicinae</taxon>
        <taxon>Acromyrmex</taxon>
    </lineage>
</organism>
<dbReference type="GO" id="GO:0016020">
    <property type="term" value="C:membrane"/>
    <property type="evidence" value="ECO:0007669"/>
    <property type="project" value="UniProtKB-SubCell"/>
</dbReference>
<feature type="transmembrane region" description="Helical" evidence="6">
    <location>
        <begin position="58"/>
        <end position="76"/>
    </location>
</feature>
<feature type="domain" description="Sugar phosphate transporter" evidence="7">
    <location>
        <begin position="58"/>
        <end position="231"/>
    </location>
</feature>
<evidence type="ECO:0000313" key="9">
    <source>
        <dbReference type="Proteomes" id="UP000667349"/>
    </source>
</evidence>
<name>A0A836EMH9_9HYME</name>
<accession>A0A836EMH9</accession>
<evidence type="ECO:0000256" key="5">
    <source>
        <dbReference type="SAM" id="MobiDB-lite"/>
    </source>
</evidence>
<evidence type="ECO:0000259" key="7">
    <source>
        <dbReference type="Pfam" id="PF03151"/>
    </source>
</evidence>
<dbReference type="Proteomes" id="UP000667349">
    <property type="component" value="Unassembled WGS sequence"/>
</dbReference>
<comment type="caution">
    <text evidence="8">The sequence shown here is derived from an EMBL/GenBank/DDBJ whole genome shotgun (WGS) entry which is preliminary data.</text>
</comment>
<keyword evidence="4 6" id="KW-0472">Membrane</keyword>
<keyword evidence="3 6" id="KW-1133">Transmembrane helix</keyword>
<evidence type="ECO:0000256" key="6">
    <source>
        <dbReference type="SAM" id="Phobius"/>
    </source>
</evidence>